<protein>
    <recommendedName>
        <fullName evidence="4">TerB family tellurite resistance protein</fullName>
    </recommendedName>
</protein>
<dbReference type="EMBL" id="JAVLVU010000001">
    <property type="protein sequence ID" value="MDT3402322.1"/>
    <property type="molecule type" value="Genomic_DNA"/>
</dbReference>
<proteinExistence type="predicted"/>
<name>A0ABU3GTM4_9SPHI</name>
<evidence type="ECO:0000313" key="3">
    <source>
        <dbReference type="Proteomes" id="UP001258315"/>
    </source>
</evidence>
<gene>
    <name evidence="2" type="ORF">QE417_001394</name>
</gene>
<reference evidence="3" key="1">
    <citation type="submission" date="2023-07" db="EMBL/GenBank/DDBJ databases">
        <title>Functional and genomic diversity of the sorghum phyllosphere microbiome.</title>
        <authorList>
            <person name="Shade A."/>
        </authorList>
    </citation>
    <scope>NUCLEOTIDE SEQUENCE [LARGE SCALE GENOMIC DNA]</scope>
    <source>
        <strain evidence="3">SORGH_AS_0422</strain>
    </source>
</reference>
<feature type="signal peptide" evidence="1">
    <location>
        <begin position="1"/>
        <end position="23"/>
    </location>
</feature>
<evidence type="ECO:0000313" key="2">
    <source>
        <dbReference type="EMBL" id="MDT3402322.1"/>
    </source>
</evidence>
<accession>A0ABU3GTM4</accession>
<organism evidence="2 3">
    <name type="scientific">Mucilaginibacter terrae</name>
    <dbReference type="NCBI Taxonomy" id="1955052"/>
    <lineage>
        <taxon>Bacteria</taxon>
        <taxon>Pseudomonadati</taxon>
        <taxon>Bacteroidota</taxon>
        <taxon>Sphingobacteriia</taxon>
        <taxon>Sphingobacteriales</taxon>
        <taxon>Sphingobacteriaceae</taxon>
        <taxon>Mucilaginibacter</taxon>
    </lineage>
</organism>
<evidence type="ECO:0000256" key="1">
    <source>
        <dbReference type="SAM" id="SignalP"/>
    </source>
</evidence>
<dbReference type="Proteomes" id="UP001258315">
    <property type="component" value="Unassembled WGS sequence"/>
</dbReference>
<feature type="chain" id="PRO_5046707632" description="TerB family tellurite resistance protein" evidence="1">
    <location>
        <begin position="24"/>
        <end position="218"/>
    </location>
</feature>
<evidence type="ECO:0008006" key="4">
    <source>
        <dbReference type="Google" id="ProtNLM"/>
    </source>
</evidence>
<sequence>MGIDMKKVMFMTLFIAAMTVTNASRLKAQSVADVIKELMLDYQKLANMKNTLTHMYDGYGILNRGYNAVKGVSMENFSLHKAFLDAELLVSPAVRAYPRTGDIIRNQSDLLKEYRSVKRRSGSSDLLSYQEKRFSEQVYDKLTQASSDNIDELARVTTDSKLRMTDAERLAAIDRLFLQSQDQLSYLRKFNEQIIKTIRQRQAADSERAALRTLYGIK</sequence>
<comment type="caution">
    <text evidence="2">The sequence shown here is derived from an EMBL/GenBank/DDBJ whole genome shotgun (WGS) entry which is preliminary data.</text>
</comment>
<keyword evidence="3" id="KW-1185">Reference proteome</keyword>
<keyword evidence="1" id="KW-0732">Signal</keyword>